<reference evidence="3" key="1">
    <citation type="submission" date="2018-05" db="EMBL/GenBank/DDBJ databases">
        <authorList>
            <person name="Lanie J.A."/>
            <person name="Ng W.-L."/>
            <person name="Kazmierczak K.M."/>
            <person name="Andrzejewski T.M."/>
            <person name="Davidsen T.M."/>
            <person name="Wayne K.J."/>
            <person name="Tettelin H."/>
            <person name="Glass J.I."/>
            <person name="Rusch D."/>
            <person name="Podicherti R."/>
            <person name="Tsui H.-C.T."/>
            <person name="Winkler M.E."/>
        </authorList>
    </citation>
    <scope>NUCLEOTIDE SEQUENCE</scope>
</reference>
<gene>
    <name evidence="3" type="ORF">METZ01_LOCUS39921</name>
</gene>
<name>A0A381RB49_9ZZZZ</name>
<dbReference type="InterPro" id="IPR013736">
    <property type="entry name" value="Xaa-Pro_dipept_C"/>
</dbReference>
<dbReference type="SUPFAM" id="SSF53474">
    <property type="entry name" value="alpha/beta-Hydrolases"/>
    <property type="match status" value="1"/>
</dbReference>
<dbReference type="InterPro" id="IPR008979">
    <property type="entry name" value="Galactose-bd-like_sf"/>
</dbReference>
<dbReference type="Gene3D" id="2.60.120.260">
    <property type="entry name" value="Galactose-binding domain-like"/>
    <property type="match status" value="1"/>
</dbReference>
<dbReference type="Pfam" id="PF02129">
    <property type="entry name" value="Peptidase_S15"/>
    <property type="match status" value="1"/>
</dbReference>
<evidence type="ECO:0000256" key="1">
    <source>
        <dbReference type="ARBA" id="ARBA00022801"/>
    </source>
</evidence>
<feature type="domain" description="Xaa-Pro dipeptidyl-peptidase C-terminal" evidence="2">
    <location>
        <begin position="327"/>
        <end position="576"/>
    </location>
</feature>
<dbReference type="PANTHER" id="PTHR43056:SF10">
    <property type="entry name" value="COCE_NOND FAMILY, PUTATIVE (AFU_ORTHOLOGUE AFUA_7G00600)-RELATED"/>
    <property type="match status" value="1"/>
</dbReference>
<dbReference type="Gene3D" id="1.10.3020.10">
    <property type="entry name" value="alpha-amino acid ester hydrolase ( Helical cap domain)"/>
    <property type="match status" value="1"/>
</dbReference>
<dbReference type="AlphaFoldDB" id="A0A381RB49"/>
<dbReference type="InterPro" id="IPR000383">
    <property type="entry name" value="Xaa-Pro-like_dom"/>
</dbReference>
<keyword evidence="1" id="KW-0378">Hydrolase</keyword>
<sequence>MNTAAKYRIIREADVPAKMRDGTTLLADVYRPDAEGEFPVLLLRLPYGKQFISDFGDHEFFVPRGYIVAIQDTRGRFASEGDFTPLIDEPFDGYDTVEWAATLPWSNGNVGTIGQSYLGATQYLMSWTAPPSLRCQVPVSAAADFHAGWVYDVGGALVHGWMIPYAIFLARNTIDRMGLKDELWPQIRPDLERPINFANPLTAEAYRRLPLMEWADLLDEVAPYLREYLDNPDDGPYWHNINAERKFGDVNVPMLHVSSWYDIFSRDGTIMYNGLASGAKSPEARDGQRLLLGPWGHLFPYTSPTTKGAGEADFGDASLLDLHDYELDFLDRWLKNENNDWDERPPIRLFTMGRNQWRDEHEWPLARTQWTPMYLNSGGTANTVNGDGVLARTAAGDSPPDAFTYDPDDPVPTNGGNLLVLPIGAYDQREVENRPDVLVYTGEILEDELEVTGPIKVVLFAESSALDTDFTAKLVDVHPNGYAQNIIDGMIRCRYRHSREQPTLMRPGEITELEIDLWATSHVFLAGHRIRLDISSSNFPRFDRNLNTGGDQARGTTWTIARQKIHHNARYQSLIMLPVIP</sequence>
<evidence type="ECO:0000259" key="2">
    <source>
        <dbReference type="SMART" id="SM00939"/>
    </source>
</evidence>
<dbReference type="EMBL" id="UINC01001707">
    <property type="protein sequence ID" value="SUZ87067.1"/>
    <property type="molecule type" value="Genomic_DNA"/>
</dbReference>
<dbReference type="NCBIfam" id="TIGR00976">
    <property type="entry name" value="CocE_NonD"/>
    <property type="match status" value="1"/>
</dbReference>
<accession>A0A381RB49</accession>
<dbReference type="Gene3D" id="3.40.50.1820">
    <property type="entry name" value="alpha/beta hydrolase"/>
    <property type="match status" value="1"/>
</dbReference>
<protein>
    <recommendedName>
        <fullName evidence="2">Xaa-Pro dipeptidyl-peptidase C-terminal domain-containing protein</fullName>
    </recommendedName>
</protein>
<proteinExistence type="predicted"/>
<dbReference type="Pfam" id="PF08530">
    <property type="entry name" value="PepX_C"/>
    <property type="match status" value="1"/>
</dbReference>
<dbReference type="SMART" id="SM00939">
    <property type="entry name" value="PepX_C"/>
    <property type="match status" value="1"/>
</dbReference>
<dbReference type="InterPro" id="IPR005674">
    <property type="entry name" value="CocE/Ser_esterase"/>
</dbReference>
<evidence type="ECO:0000313" key="3">
    <source>
        <dbReference type="EMBL" id="SUZ87067.1"/>
    </source>
</evidence>
<dbReference type="SUPFAM" id="SSF49785">
    <property type="entry name" value="Galactose-binding domain-like"/>
    <property type="match status" value="1"/>
</dbReference>
<organism evidence="3">
    <name type="scientific">marine metagenome</name>
    <dbReference type="NCBI Taxonomy" id="408172"/>
    <lineage>
        <taxon>unclassified sequences</taxon>
        <taxon>metagenomes</taxon>
        <taxon>ecological metagenomes</taxon>
    </lineage>
</organism>
<dbReference type="InterPro" id="IPR029058">
    <property type="entry name" value="AB_hydrolase_fold"/>
</dbReference>
<dbReference type="GO" id="GO:0008239">
    <property type="term" value="F:dipeptidyl-peptidase activity"/>
    <property type="evidence" value="ECO:0007669"/>
    <property type="project" value="InterPro"/>
</dbReference>
<dbReference type="InterPro" id="IPR050585">
    <property type="entry name" value="Xaa-Pro_dipeptidyl-ppase/CocE"/>
</dbReference>
<dbReference type="PANTHER" id="PTHR43056">
    <property type="entry name" value="PEPTIDASE S9 PROLYL OLIGOPEPTIDASE"/>
    <property type="match status" value="1"/>
</dbReference>